<keyword evidence="3 9" id="KW-0436">Ligase</keyword>
<dbReference type="SUPFAM" id="SSF50715">
    <property type="entry name" value="Ribosomal protein L25-like"/>
    <property type="match status" value="1"/>
</dbReference>
<comment type="subcellular location">
    <subcellularLocation>
        <location evidence="9">Cytoplasm</location>
    </subcellularLocation>
</comment>
<dbReference type="PRINTS" id="PR00987">
    <property type="entry name" value="TRNASYNTHGLU"/>
</dbReference>
<dbReference type="InterPro" id="IPR020059">
    <property type="entry name" value="Glu/Gln-tRNA-synth_Ib_codon-bd"/>
</dbReference>
<dbReference type="GO" id="GO:0006425">
    <property type="term" value="P:glutaminyl-tRNA aminoacylation"/>
    <property type="evidence" value="ECO:0007669"/>
    <property type="project" value="UniProtKB-UniRule"/>
</dbReference>
<dbReference type="PROSITE" id="PS00178">
    <property type="entry name" value="AA_TRNA_LIGASE_I"/>
    <property type="match status" value="1"/>
</dbReference>
<dbReference type="InterPro" id="IPR020061">
    <property type="entry name" value="Glu_tRNA_lig_a-bdl"/>
</dbReference>
<dbReference type="InterPro" id="IPR004514">
    <property type="entry name" value="Gln-tRNA-synth"/>
</dbReference>
<evidence type="ECO:0000313" key="15">
    <source>
        <dbReference type="EMBL" id="MBK1620374.1"/>
    </source>
</evidence>
<evidence type="ECO:0000256" key="11">
    <source>
        <dbReference type="SAM" id="MobiDB-lite"/>
    </source>
</evidence>
<name>A0A9X0WBH4_9GAMM</name>
<dbReference type="InterPro" id="IPR014729">
    <property type="entry name" value="Rossmann-like_a/b/a_fold"/>
</dbReference>
<evidence type="ECO:0000256" key="9">
    <source>
        <dbReference type="HAMAP-Rule" id="MF_00126"/>
    </source>
</evidence>
<dbReference type="InterPro" id="IPR049437">
    <property type="entry name" value="tRNA-synt_1c_C2"/>
</dbReference>
<protein>
    <recommendedName>
        <fullName evidence="9">Glutamine--tRNA ligase</fullName>
        <ecNumber evidence="9">6.1.1.18</ecNumber>
    </recommendedName>
    <alternativeName>
        <fullName evidence="9">Glutaminyl-tRNA synthetase</fullName>
        <shortName evidence="9">GlnRS</shortName>
    </alternativeName>
</protein>
<dbReference type="EMBL" id="NRRY01000038">
    <property type="protein sequence ID" value="MBK1620374.1"/>
    <property type="molecule type" value="Genomic_DNA"/>
</dbReference>
<organism evidence="15 16">
    <name type="scientific">Lamprobacter modestohalophilus</name>
    <dbReference type="NCBI Taxonomy" id="1064514"/>
    <lineage>
        <taxon>Bacteria</taxon>
        <taxon>Pseudomonadati</taxon>
        <taxon>Pseudomonadota</taxon>
        <taxon>Gammaproteobacteria</taxon>
        <taxon>Chromatiales</taxon>
        <taxon>Chromatiaceae</taxon>
        <taxon>Lamprobacter</taxon>
    </lineage>
</organism>
<dbReference type="CDD" id="cd00807">
    <property type="entry name" value="GlnRS_core"/>
    <property type="match status" value="1"/>
</dbReference>
<reference evidence="15 16" key="1">
    <citation type="journal article" date="2020" name="Microorganisms">
        <title>Osmotic Adaptation and Compatible Solute Biosynthesis of Phototrophic Bacteria as Revealed from Genome Analyses.</title>
        <authorList>
            <person name="Imhoff J.F."/>
            <person name="Rahn T."/>
            <person name="Kunzel S."/>
            <person name="Keller A."/>
            <person name="Neulinger S.C."/>
        </authorList>
    </citation>
    <scope>NUCLEOTIDE SEQUENCE [LARGE SCALE GENOMIC DNA]</scope>
    <source>
        <strain evidence="15 16">DSM 25653</strain>
    </source>
</reference>
<dbReference type="FunFam" id="3.40.50.620:FF:000037">
    <property type="entry name" value="Glutamine--tRNA ligase cytoplasmic"/>
    <property type="match status" value="1"/>
</dbReference>
<dbReference type="HAMAP" id="MF_00126">
    <property type="entry name" value="Gln_tRNA_synth"/>
    <property type="match status" value="1"/>
</dbReference>
<comment type="caution">
    <text evidence="9">Lacks conserved residue(s) required for the propagation of feature annotation.</text>
</comment>
<evidence type="ECO:0000313" key="16">
    <source>
        <dbReference type="Proteomes" id="UP001138768"/>
    </source>
</evidence>
<keyword evidence="7 9" id="KW-0030">Aminoacyl-tRNA synthetase</keyword>
<dbReference type="AlphaFoldDB" id="A0A9X0WBH4"/>
<feature type="binding site" evidence="9">
    <location>
        <position position="215"/>
    </location>
    <ligand>
        <name>L-glutamine</name>
        <dbReference type="ChEBI" id="CHEBI:58359"/>
    </ligand>
</feature>
<feature type="compositionally biased region" description="Low complexity" evidence="11">
    <location>
        <begin position="586"/>
        <end position="603"/>
    </location>
</feature>
<keyword evidence="4 9" id="KW-0547">Nucleotide-binding</keyword>
<feature type="binding site" evidence="9">
    <location>
        <begin position="264"/>
        <end position="265"/>
    </location>
    <ligand>
        <name>ATP</name>
        <dbReference type="ChEBI" id="CHEBI:30616"/>
    </ligand>
</feature>
<comment type="catalytic activity">
    <reaction evidence="8 9">
        <text>tRNA(Gln) + L-glutamine + ATP = L-glutaminyl-tRNA(Gln) + AMP + diphosphate</text>
        <dbReference type="Rhea" id="RHEA:20121"/>
        <dbReference type="Rhea" id="RHEA-COMP:9662"/>
        <dbReference type="Rhea" id="RHEA-COMP:9681"/>
        <dbReference type="ChEBI" id="CHEBI:30616"/>
        <dbReference type="ChEBI" id="CHEBI:33019"/>
        <dbReference type="ChEBI" id="CHEBI:58359"/>
        <dbReference type="ChEBI" id="CHEBI:78442"/>
        <dbReference type="ChEBI" id="CHEBI:78521"/>
        <dbReference type="ChEBI" id="CHEBI:456215"/>
        <dbReference type="EC" id="6.1.1.18"/>
    </reaction>
</comment>
<evidence type="ECO:0000256" key="10">
    <source>
        <dbReference type="RuleBase" id="RU363037"/>
    </source>
</evidence>
<feature type="binding site" evidence="9">
    <location>
        <begin position="272"/>
        <end position="274"/>
    </location>
    <ligand>
        <name>ATP</name>
        <dbReference type="ChEBI" id="CHEBI:30616"/>
    </ligand>
</feature>
<dbReference type="Gene3D" id="1.10.1160.10">
    <property type="entry name" value="Glutamyl-trna Synthetase, Domain 2"/>
    <property type="match status" value="1"/>
</dbReference>
<dbReference type="Gene3D" id="2.40.240.10">
    <property type="entry name" value="Ribosomal Protein L25, Chain P"/>
    <property type="match status" value="3"/>
</dbReference>
<proteinExistence type="inferred from homology"/>
<dbReference type="NCBIfam" id="NF011291">
    <property type="entry name" value="PRK14703.1"/>
    <property type="match status" value="1"/>
</dbReference>
<dbReference type="InterPro" id="IPR050132">
    <property type="entry name" value="Gln/Glu-tRNA_Ligase"/>
</dbReference>
<evidence type="ECO:0000256" key="6">
    <source>
        <dbReference type="ARBA" id="ARBA00022917"/>
    </source>
</evidence>
<dbReference type="Pfam" id="PF20974">
    <property type="entry name" value="tRNA-synt_1c_C2"/>
    <property type="match status" value="1"/>
</dbReference>
<feature type="short sequence motif" description="'HIGH' region" evidence="9">
    <location>
        <begin position="36"/>
        <end position="46"/>
    </location>
</feature>
<dbReference type="PANTHER" id="PTHR43097">
    <property type="entry name" value="GLUTAMINE-TRNA LIGASE"/>
    <property type="match status" value="1"/>
</dbReference>
<evidence type="ECO:0000256" key="2">
    <source>
        <dbReference type="ARBA" id="ARBA00022490"/>
    </source>
</evidence>
<dbReference type="SUPFAM" id="SSF52374">
    <property type="entry name" value="Nucleotidylyl transferase"/>
    <property type="match status" value="1"/>
</dbReference>
<dbReference type="Pfam" id="PF03950">
    <property type="entry name" value="tRNA-synt_1c_C"/>
    <property type="match status" value="1"/>
</dbReference>
<dbReference type="InterPro" id="IPR020058">
    <property type="entry name" value="Glu/Gln-tRNA-synth_Ib_cat-dom"/>
</dbReference>
<evidence type="ECO:0000256" key="4">
    <source>
        <dbReference type="ARBA" id="ARBA00022741"/>
    </source>
</evidence>
<feature type="domain" description="Glutamyl/glutaminyl-tRNA synthetase class Ib catalytic" evidence="12">
    <location>
        <begin position="30"/>
        <end position="340"/>
    </location>
</feature>
<dbReference type="GO" id="GO:0005524">
    <property type="term" value="F:ATP binding"/>
    <property type="evidence" value="ECO:0007669"/>
    <property type="project" value="UniProtKB-UniRule"/>
</dbReference>
<comment type="similarity">
    <text evidence="1 9 10">Belongs to the class-I aminoacyl-tRNA synthetase family.</text>
</comment>
<dbReference type="InterPro" id="IPR020056">
    <property type="entry name" value="Rbsml_bL25/Gln-tRNA_synth_N"/>
</dbReference>
<dbReference type="Gene3D" id="3.90.800.10">
    <property type="entry name" value="Glutamyl-tRNA Synthetase, Domain 3"/>
    <property type="match status" value="1"/>
</dbReference>
<dbReference type="GO" id="GO:0004819">
    <property type="term" value="F:glutamine-tRNA ligase activity"/>
    <property type="evidence" value="ECO:0007669"/>
    <property type="project" value="UniProtKB-UniRule"/>
</dbReference>
<gene>
    <name evidence="9" type="primary">glnS</name>
    <name evidence="15" type="ORF">CKO42_18400</name>
</gene>
<feature type="binding site" evidence="9">
    <location>
        <position position="69"/>
    </location>
    <ligand>
        <name>L-glutamine</name>
        <dbReference type="ChEBI" id="CHEBI:58359"/>
    </ligand>
</feature>
<feature type="binding site" evidence="9">
    <location>
        <begin position="43"/>
        <end position="49"/>
    </location>
    <ligand>
        <name>ATP</name>
        <dbReference type="ChEBI" id="CHEBI:30616"/>
    </ligand>
</feature>
<dbReference type="Proteomes" id="UP001138768">
    <property type="component" value="Unassembled WGS sequence"/>
</dbReference>
<evidence type="ECO:0000256" key="5">
    <source>
        <dbReference type="ARBA" id="ARBA00022840"/>
    </source>
</evidence>
<dbReference type="GO" id="GO:0005829">
    <property type="term" value="C:cytosol"/>
    <property type="evidence" value="ECO:0007669"/>
    <property type="project" value="TreeGrafter"/>
</dbReference>
<dbReference type="InterPro" id="IPR022861">
    <property type="entry name" value="Gln_tRNA_ligase_bac"/>
</dbReference>
<comment type="subunit">
    <text evidence="9">Monomer.</text>
</comment>
<dbReference type="PANTHER" id="PTHR43097:SF5">
    <property type="entry name" value="GLUTAMATE--TRNA LIGASE"/>
    <property type="match status" value="1"/>
</dbReference>
<accession>A0A9X0WBH4</accession>
<keyword evidence="16" id="KW-1185">Reference proteome</keyword>
<dbReference type="InterPro" id="IPR011035">
    <property type="entry name" value="Ribosomal_bL25/Gln-tRNA_synth"/>
</dbReference>
<sequence length="637" mass="70139">MADSVSMPTRTHFIRQIVQDDLASGKHTTVVTRFPPEPNGYLHIGHAKSIVLNFGLAEALGGVCNLRFDDTNPGKESPEFVESIKADVRWLGFDWGGRVRFASDYFEQLYGFAVELIEQSLAYVCDLSGEETRAYRGTLTEPGRDSPFRDRSVEENLDLFRRMRAGEFPDGARTLRAKIDMASPNINLRDPVLYRIRHGVIHHQTGSEWCLYPTYDYTHPISDALEGITHSLCTLEFEDHRPLYDWCVSHVSVPCQPRQIEFSRLNLEYTVMSKRLLTQLVSEQIVDGWDDPRMPTIAGLRRRGYTPGAMRGFCERIGVTKADNLVEMGMLESAIRDELDASAPRAMAVLHPLRVVLTNLPADAPAAVEARNHPKDEAMGVRELPLSAVLWIDRSDFEETPPKGFKRLIPGGEVRLRNAYVIRCDEVVKDADGVVIELRCTVDPDTLGKNPEGRKVKGVIHWVPAETAIHAEVRLYDRLFTVPQPGAGDRDFRADLNPDSLRVLSGAMLEPSLAAAEPGARFQFEREGYFVVDPDSTPERPVFNRTVTLRDTWAKAQDNAGQAGAGQGQGARSQRATGKKARSGDGNANANGKANGKANAKANAKAKHDAKQEGSGKGTDKAQAASAQGIGASGGVA</sequence>
<dbReference type="Gene3D" id="3.40.50.620">
    <property type="entry name" value="HUPs"/>
    <property type="match status" value="1"/>
</dbReference>
<evidence type="ECO:0000259" key="12">
    <source>
        <dbReference type="Pfam" id="PF00749"/>
    </source>
</evidence>
<evidence type="ECO:0000256" key="1">
    <source>
        <dbReference type="ARBA" id="ARBA00005594"/>
    </source>
</evidence>
<feature type="binding site" evidence="9">
    <location>
        <position position="234"/>
    </location>
    <ligand>
        <name>ATP</name>
        <dbReference type="ChEBI" id="CHEBI:30616"/>
    </ligand>
</feature>
<feature type="short sequence motif" description="'KMSKS' region" evidence="9">
    <location>
        <begin position="271"/>
        <end position="275"/>
    </location>
</feature>
<feature type="domain" description="Glutamyl/glutaminyl-tRNA synthetase class Ib anti-codon binding" evidence="13">
    <location>
        <begin position="343"/>
        <end position="443"/>
    </location>
</feature>
<evidence type="ECO:0000256" key="8">
    <source>
        <dbReference type="ARBA" id="ARBA00048270"/>
    </source>
</evidence>
<keyword evidence="6 9" id="KW-0648">Protein biosynthesis</keyword>
<dbReference type="Pfam" id="PF00749">
    <property type="entry name" value="tRNA-synt_1c"/>
    <property type="match status" value="1"/>
</dbReference>
<dbReference type="NCBIfam" id="TIGR00440">
    <property type="entry name" value="glnS"/>
    <property type="match status" value="1"/>
</dbReference>
<evidence type="ECO:0000259" key="13">
    <source>
        <dbReference type="Pfam" id="PF03950"/>
    </source>
</evidence>
<feature type="compositionally biased region" description="Basic and acidic residues" evidence="11">
    <location>
        <begin position="606"/>
        <end position="620"/>
    </location>
</feature>
<dbReference type="FunFam" id="1.10.1160.10:FF:000001">
    <property type="entry name" value="Glutamine--tRNA ligase"/>
    <property type="match status" value="1"/>
</dbReference>
<dbReference type="FunFam" id="2.40.240.10:FF:000001">
    <property type="entry name" value="Glutamine--tRNA ligase"/>
    <property type="match status" value="1"/>
</dbReference>
<feature type="region of interest" description="Disordered" evidence="11">
    <location>
        <begin position="557"/>
        <end position="637"/>
    </location>
</feature>
<evidence type="ECO:0000259" key="14">
    <source>
        <dbReference type="Pfam" id="PF20974"/>
    </source>
</evidence>
<dbReference type="GO" id="GO:0006424">
    <property type="term" value="P:glutamyl-tRNA aminoacylation"/>
    <property type="evidence" value="ECO:0007669"/>
    <property type="project" value="UniProtKB-UniRule"/>
</dbReference>
<keyword evidence="2 9" id="KW-0963">Cytoplasm</keyword>
<comment type="caution">
    <text evidence="15">The sequence shown here is derived from an EMBL/GenBank/DDBJ whole genome shotgun (WGS) entry which is preliminary data.</text>
</comment>
<evidence type="ECO:0000256" key="7">
    <source>
        <dbReference type="ARBA" id="ARBA00023146"/>
    </source>
</evidence>
<dbReference type="EC" id="6.1.1.18" evidence="9"/>
<dbReference type="InterPro" id="IPR001412">
    <property type="entry name" value="aa-tRNA-synth_I_CS"/>
</dbReference>
<dbReference type="InterPro" id="IPR000924">
    <property type="entry name" value="Glu/Gln-tRNA-synth"/>
</dbReference>
<feature type="binding site" evidence="9">
    <location>
        <begin position="37"/>
        <end position="39"/>
    </location>
    <ligand>
        <name>ATP</name>
        <dbReference type="ChEBI" id="CHEBI:30616"/>
    </ligand>
</feature>
<feature type="domain" description="tRNA synthetases class I (E and Q) anti-codon binding" evidence="14">
    <location>
        <begin position="459"/>
        <end position="533"/>
    </location>
</feature>
<keyword evidence="5 9" id="KW-0067">ATP-binding</keyword>
<dbReference type="FunFam" id="3.90.800.10:FF:000001">
    <property type="entry name" value="Glutamine--tRNA ligase"/>
    <property type="match status" value="1"/>
</dbReference>
<evidence type="ECO:0000256" key="3">
    <source>
        <dbReference type="ARBA" id="ARBA00022598"/>
    </source>
</evidence>